<dbReference type="Proteomes" id="UP001501337">
    <property type="component" value="Unassembled WGS sequence"/>
</dbReference>
<dbReference type="EMBL" id="BAABBO010000002">
    <property type="protein sequence ID" value="GAA3952577.1"/>
    <property type="molecule type" value="Genomic_DNA"/>
</dbReference>
<organism evidence="2 3">
    <name type="scientific">Allohahella marinimesophila</name>
    <dbReference type="NCBI Taxonomy" id="1054972"/>
    <lineage>
        <taxon>Bacteria</taxon>
        <taxon>Pseudomonadati</taxon>
        <taxon>Pseudomonadota</taxon>
        <taxon>Gammaproteobacteria</taxon>
        <taxon>Oceanospirillales</taxon>
        <taxon>Hahellaceae</taxon>
        <taxon>Allohahella</taxon>
    </lineage>
</organism>
<evidence type="ECO:0000313" key="2">
    <source>
        <dbReference type="EMBL" id="GAA3952577.1"/>
    </source>
</evidence>
<feature type="transmembrane region" description="Helical" evidence="1">
    <location>
        <begin position="15"/>
        <end position="39"/>
    </location>
</feature>
<proteinExistence type="predicted"/>
<comment type="caution">
    <text evidence="2">The sequence shown here is derived from an EMBL/GenBank/DDBJ whole genome shotgun (WGS) entry which is preliminary data.</text>
</comment>
<evidence type="ECO:0000256" key="1">
    <source>
        <dbReference type="SAM" id="Phobius"/>
    </source>
</evidence>
<reference evidence="3" key="1">
    <citation type="journal article" date="2019" name="Int. J. Syst. Evol. Microbiol.">
        <title>The Global Catalogue of Microorganisms (GCM) 10K type strain sequencing project: providing services to taxonomists for standard genome sequencing and annotation.</title>
        <authorList>
            <consortium name="The Broad Institute Genomics Platform"/>
            <consortium name="The Broad Institute Genome Sequencing Center for Infectious Disease"/>
            <person name="Wu L."/>
            <person name="Ma J."/>
        </authorList>
    </citation>
    <scope>NUCLEOTIDE SEQUENCE [LARGE SCALE GENOMIC DNA]</scope>
    <source>
        <strain evidence="3">JCM 17555</strain>
    </source>
</reference>
<protein>
    <submittedName>
        <fullName evidence="2">Uncharacterized protein</fullName>
    </submittedName>
</protein>
<name>A0ABP7NRC2_9GAMM</name>
<keyword evidence="1" id="KW-1133">Transmembrane helix</keyword>
<keyword evidence="1" id="KW-0472">Membrane</keyword>
<gene>
    <name evidence="2" type="ORF">GCM10022278_09430</name>
</gene>
<accession>A0ABP7NRC2</accession>
<keyword evidence="3" id="KW-1185">Reference proteome</keyword>
<keyword evidence="1" id="KW-0812">Transmembrane</keyword>
<sequence length="40" mass="4403">MGLIMLWAFISGEYWIIPFALVGVEVATGFGGSIMSYFVE</sequence>
<evidence type="ECO:0000313" key="3">
    <source>
        <dbReference type="Proteomes" id="UP001501337"/>
    </source>
</evidence>